<feature type="domain" description="Type II secretion system protein GspF" evidence="7">
    <location>
        <begin position="1"/>
        <end position="59"/>
    </location>
</feature>
<dbReference type="InterPro" id="IPR003004">
    <property type="entry name" value="GspF/PilC"/>
</dbReference>
<gene>
    <name evidence="8" type="ORF">SCALIN_C01_0147</name>
</gene>
<dbReference type="EMBL" id="BAOS01000001">
    <property type="protein sequence ID" value="GAX59216.1"/>
    <property type="molecule type" value="Genomic_DNA"/>
</dbReference>
<evidence type="ECO:0000256" key="4">
    <source>
        <dbReference type="ARBA" id="ARBA00022989"/>
    </source>
</evidence>
<evidence type="ECO:0000256" key="3">
    <source>
        <dbReference type="ARBA" id="ARBA00022692"/>
    </source>
</evidence>
<keyword evidence="2" id="KW-1003">Cell membrane</keyword>
<comment type="subcellular location">
    <subcellularLocation>
        <location evidence="1">Cell membrane</location>
        <topology evidence="1">Multi-pass membrane protein</topology>
    </subcellularLocation>
</comment>
<protein>
    <submittedName>
        <fullName evidence="8">Type II secretory system protein F</fullName>
    </submittedName>
</protein>
<evidence type="ECO:0000256" key="2">
    <source>
        <dbReference type="ARBA" id="ARBA00022475"/>
    </source>
</evidence>
<proteinExistence type="predicted"/>
<dbReference type="AlphaFoldDB" id="A0A286TTK9"/>
<evidence type="ECO:0000256" key="1">
    <source>
        <dbReference type="ARBA" id="ARBA00004651"/>
    </source>
</evidence>
<keyword evidence="5 6" id="KW-0472">Membrane</keyword>
<organism evidence="8 9">
    <name type="scientific">Candidatus Scalindua japonica</name>
    <dbReference type="NCBI Taxonomy" id="1284222"/>
    <lineage>
        <taxon>Bacteria</taxon>
        <taxon>Pseudomonadati</taxon>
        <taxon>Planctomycetota</taxon>
        <taxon>Candidatus Brocadiia</taxon>
        <taxon>Candidatus Brocadiales</taxon>
        <taxon>Candidatus Scalinduaceae</taxon>
        <taxon>Candidatus Scalindua</taxon>
    </lineage>
</organism>
<evidence type="ECO:0000256" key="6">
    <source>
        <dbReference type="SAM" id="Phobius"/>
    </source>
</evidence>
<dbReference type="PANTHER" id="PTHR30012:SF0">
    <property type="entry name" value="TYPE II SECRETION SYSTEM PROTEIN F-RELATED"/>
    <property type="match status" value="1"/>
</dbReference>
<keyword evidence="4 6" id="KW-1133">Transmembrane helix</keyword>
<comment type="caution">
    <text evidence="8">The sequence shown here is derived from an EMBL/GenBank/DDBJ whole genome shotgun (WGS) entry which is preliminary data.</text>
</comment>
<name>A0A286TTK9_9BACT</name>
<dbReference type="GO" id="GO:0005886">
    <property type="term" value="C:plasma membrane"/>
    <property type="evidence" value="ECO:0007669"/>
    <property type="project" value="UniProtKB-SubCell"/>
</dbReference>
<keyword evidence="9" id="KW-1185">Reference proteome</keyword>
<dbReference type="InterPro" id="IPR018076">
    <property type="entry name" value="T2SS_GspF_dom"/>
</dbReference>
<evidence type="ECO:0000256" key="5">
    <source>
        <dbReference type="ARBA" id="ARBA00023136"/>
    </source>
</evidence>
<dbReference type="PANTHER" id="PTHR30012">
    <property type="entry name" value="GENERAL SECRETION PATHWAY PROTEIN"/>
    <property type="match status" value="1"/>
</dbReference>
<keyword evidence="3 6" id="KW-0812">Transmembrane</keyword>
<feature type="transmembrane region" description="Helical" evidence="6">
    <location>
        <begin position="40"/>
        <end position="61"/>
    </location>
</feature>
<evidence type="ECO:0000313" key="9">
    <source>
        <dbReference type="Proteomes" id="UP000218542"/>
    </source>
</evidence>
<dbReference type="Pfam" id="PF00482">
    <property type="entry name" value="T2SSF"/>
    <property type="match status" value="1"/>
</dbReference>
<reference evidence="9" key="1">
    <citation type="journal article" date="2017" name="Environ. Microbiol. Rep.">
        <title>Genetic Diversity of Marine Anaerobic Ammonium-Oxidizing Bacteria as Revealed by Genomic and Proteomic Analyses of 'Candidatus Scalindua japonica'.</title>
        <authorList>
            <person name="Oshiki M."/>
            <person name="Mizuto K."/>
            <person name="Kimura Z."/>
            <person name="Kindaichi T."/>
            <person name="Satoh H."/>
            <person name="Okabe S."/>
        </authorList>
    </citation>
    <scope>NUCLEOTIDE SEQUENCE [LARGE SCALE GENOMIC DNA]</scope>
    <source>
        <strain evidence="9">husup-a2</strain>
    </source>
</reference>
<evidence type="ECO:0000313" key="8">
    <source>
        <dbReference type="EMBL" id="GAX59216.1"/>
    </source>
</evidence>
<dbReference type="Proteomes" id="UP000218542">
    <property type="component" value="Unassembled WGS sequence"/>
</dbReference>
<accession>A0A286TTK9</accession>
<sequence>MVVTGEDTGNLSTAMLRLNKHYDLEIEQDLKKLTALIEPAALVVMGAVIGIIVSSIILPMFKLSQVIG</sequence>
<evidence type="ECO:0000259" key="7">
    <source>
        <dbReference type="Pfam" id="PF00482"/>
    </source>
</evidence>